<dbReference type="Pfam" id="PF00248">
    <property type="entry name" value="Aldo_ket_red"/>
    <property type="match status" value="1"/>
</dbReference>
<protein>
    <recommendedName>
        <fullName evidence="2">NADP-dependent oxidoreductase domain-containing protein</fullName>
    </recommendedName>
</protein>
<dbReference type="Gene3D" id="3.20.20.100">
    <property type="entry name" value="NADP-dependent oxidoreductase domain"/>
    <property type="match status" value="1"/>
</dbReference>
<name>A0A0B7KI05_BIOOC</name>
<dbReference type="PANTHER" id="PTHR43625:SF78">
    <property type="entry name" value="PYRIDOXAL REDUCTASE-RELATED"/>
    <property type="match status" value="1"/>
</dbReference>
<evidence type="ECO:0000259" key="2">
    <source>
        <dbReference type="Pfam" id="PF00248"/>
    </source>
</evidence>
<gene>
    <name evidence="3" type="ORF">BN869_000010354_1</name>
</gene>
<dbReference type="InterPro" id="IPR050791">
    <property type="entry name" value="Aldo-Keto_reductase"/>
</dbReference>
<feature type="domain" description="NADP-dependent oxidoreductase" evidence="2">
    <location>
        <begin position="11"/>
        <end position="311"/>
    </location>
</feature>
<dbReference type="GO" id="GO:0005737">
    <property type="term" value="C:cytoplasm"/>
    <property type="evidence" value="ECO:0007669"/>
    <property type="project" value="TreeGrafter"/>
</dbReference>
<dbReference type="GO" id="GO:0016491">
    <property type="term" value="F:oxidoreductase activity"/>
    <property type="evidence" value="ECO:0007669"/>
    <property type="project" value="UniProtKB-KW"/>
</dbReference>
<sequence>MAQMLGKKVGPIGLGLMGFSWRPDPIPVEKTIETLKAAFENGATVWNGAEFYGTPEYNSMTILNRYFTQYPEHADKVTLIIKGAVDPITIRPDGSPEGIRRSVDNILKQLGGKKKLDSFGIGRRDHSSSFETTLRILKEEYVDTGKIGGVSLSECSAATIEEAAKIIDVAAVEVELSMFSPDILHNGVAAACGKHNIPITAYSPMSRGMLTGRFKTNADAQYLGRLATFPRFRDESLAHNLKLVAKVEALAEKKGCTSAQMAIAWVRHVGTRAGMPDIIPIPGSTSVSRVQENSKVIELEDQESKELDDVLENFTIAGGRYPDGVPTEL</sequence>
<accession>A0A0B7KI05</accession>
<evidence type="ECO:0000256" key="1">
    <source>
        <dbReference type="ARBA" id="ARBA00023002"/>
    </source>
</evidence>
<proteinExistence type="predicted"/>
<dbReference type="EMBL" id="CDPU01000041">
    <property type="protein sequence ID" value="CEO54296.1"/>
    <property type="molecule type" value="Genomic_DNA"/>
</dbReference>
<evidence type="ECO:0000313" key="3">
    <source>
        <dbReference type="EMBL" id="CEO54296.1"/>
    </source>
</evidence>
<dbReference type="AlphaFoldDB" id="A0A0B7KI05"/>
<reference evidence="3" key="1">
    <citation type="submission" date="2015-01" db="EMBL/GenBank/DDBJ databases">
        <authorList>
            <person name="Durling Mikael"/>
        </authorList>
    </citation>
    <scope>NUCLEOTIDE SEQUENCE</scope>
</reference>
<organism evidence="3">
    <name type="scientific">Bionectria ochroleuca</name>
    <name type="common">Gliocladium roseum</name>
    <dbReference type="NCBI Taxonomy" id="29856"/>
    <lineage>
        <taxon>Eukaryota</taxon>
        <taxon>Fungi</taxon>
        <taxon>Dikarya</taxon>
        <taxon>Ascomycota</taxon>
        <taxon>Pezizomycotina</taxon>
        <taxon>Sordariomycetes</taxon>
        <taxon>Hypocreomycetidae</taxon>
        <taxon>Hypocreales</taxon>
        <taxon>Bionectriaceae</taxon>
        <taxon>Clonostachys</taxon>
    </lineage>
</organism>
<dbReference type="CDD" id="cd19077">
    <property type="entry name" value="AKR_AKR8A1-2"/>
    <property type="match status" value="1"/>
</dbReference>
<dbReference type="InterPro" id="IPR036812">
    <property type="entry name" value="NAD(P)_OxRdtase_dom_sf"/>
</dbReference>
<dbReference type="InterPro" id="IPR023210">
    <property type="entry name" value="NADP_OxRdtase_dom"/>
</dbReference>
<keyword evidence="1" id="KW-0560">Oxidoreductase</keyword>
<dbReference type="PANTHER" id="PTHR43625">
    <property type="entry name" value="AFLATOXIN B1 ALDEHYDE REDUCTASE"/>
    <property type="match status" value="1"/>
</dbReference>
<dbReference type="SUPFAM" id="SSF51430">
    <property type="entry name" value="NAD(P)-linked oxidoreductase"/>
    <property type="match status" value="1"/>
</dbReference>